<dbReference type="PANTHER" id="PTHR36981">
    <property type="entry name" value="ZGC:195170"/>
    <property type="match status" value="1"/>
</dbReference>
<feature type="chain" id="PRO_5044873212" description="P2X purinoreceptor 7 intracellular domain-containing protein" evidence="1">
    <location>
        <begin position="25"/>
        <end position="143"/>
    </location>
</feature>
<dbReference type="Proteomes" id="UP001591681">
    <property type="component" value="Unassembled WGS sequence"/>
</dbReference>
<dbReference type="PANTHER" id="PTHR36981:SF9">
    <property type="entry name" value="NANOR-RELATED"/>
    <property type="match status" value="1"/>
</dbReference>
<dbReference type="Pfam" id="PF20478">
    <property type="entry name" value="P2RX7_C"/>
    <property type="match status" value="1"/>
</dbReference>
<name>A0ABD1JN80_9TELE</name>
<dbReference type="AlphaFoldDB" id="A0ABD1JN80"/>
<comment type="caution">
    <text evidence="3">The sequence shown here is derived from an EMBL/GenBank/DDBJ whole genome shotgun (WGS) entry which is preliminary data.</text>
</comment>
<evidence type="ECO:0000313" key="4">
    <source>
        <dbReference type="Proteomes" id="UP001591681"/>
    </source>
</evidence>
<organism evidence="3 4">
    <name type="scientific">Coilia grayii</name>
    <name type="common">Gray's grenadier anchovy</name>
    <dbReference type="NCBI Taxonomy" id="363190"/>
    <lineage>
        <taxon>Eukaryota</taxon>
        <taxon>Metazoa</taxon>
        <taxon>Chordata</taxon>
        <taxon>Craniata</taxon>
        <taxon>Vertebrata</taxon>
        <taxon>Euteleostomi</taxon>
        <taxon>Actinopterygii</taxon>
        <taxon>Neopterygii</taxon>
        <taxon>Teleostei</taxon>
        <taxon>Clupei</taxon>
        <taxon>Clupeiformes</taxon>
        <taxon>Clupeoidei</taxon>
        <taxon>Engraulidae</taxon>
        <taxon>Coilinae</taxon>
        <taxon>Coilia</taxon>
    </lineage>
</organism>
<protein>
    <recommendedName>
        <fullName evidence="2">P2X purinoreceptor 7 intracellular domain-containing protein</fullName>
    </recommendedName>
</protein>
<accession>A0ABD1JN80</accession>
<keyword evidence="1" id="KW-0732">Signal</keyword>
<gene>
    <name evidence="3" type="ORF">ACEWY4_015515</name>
</gene>
<reference evidence="3 4" key="1">
    <citation type="submission" date="2024-09" db="EMBL/GenBank/DDBJ databases">
        <title>A chromosome-level genome assembly of Gray's grenadier anchovy, Coilia grayii.</title>
        <authorList>
            <person name="Fu Z."/>
        </authorList>
    </citation>
    <scope>NUCLEOTIDE SEQUENCE [LARGE SCALE GENOMIC DNA]</scope>
    <source>
        <strain evidence="3">G4</strain>
        <tissue evidence="3">Muscle</tissue>
    </source>
</reference>
<proteinExistence type="predicted"/>
<keyword evidence="4" id="KW-1185">Reference proteome</keyword>
<dbReference type="EMBL" id="JBHFQA010000013">
    <property type="protein sequence ID" value="KAL2088616.1"/>
    <property type="molecule type" value="Genomic_DNA"/>
</dbReference>
<evidence type="ECO:0000259" key="2">
    <source>
        <dbReference type="Pfam" id="PF20478"/>
    </source>
</evidence>
<dbReference type="InterPro" id="IPR046815">
    <property type="entry name" value="P2RX7_C"/>
</dbReference>
<evidence type="ECO:0000313" key="3">
    <source>
        <dbReference type="EMBL" id="KAL2088616.1"/>
    </source>
</evidence>
<feature type="domain" description="P2X purinoreceptor 7 intracellular" evidence="2">
    <location>
        <begin position="24"/>
        <end position="139"/>
    </location>
</feature>
<evidence type="ECO:0000256" key="1">
    <source>
        <dbReference type="SAM" id="SignalP"/>
    </source>
</evidence>
<sequence length="143" mass="17119">METVHRRGVKFFITIKLLLYFCRCQCELCVAMPTQDESICCREQKVVHKIPDTVKCITSHENFSAVCLNEDVLEVAYMTYKQYVHLDYENNWKRYTAYRQFIRWIYHHLGEKVRIPIPARVVHKIRETFPLQEGQHVGFTYAD</sequence>
<feature type="signal peptide" evidence="1">
    <location>
        <begin position="1"/>
        <end position="24"/>
    </location>
</feature>